<name>A0A6S6UBE1_9BACT</name>
<sequence length="464" mass="54222">SGEIAQHFVKWVGTSRIDTNEYYITCTKEELKACDSSVDNLRYIDIDPTSLMRIRNIMEDKNFATIFIVMENRQSAEYAYRNIRMVTAKSLIFFVSSWNDIRFDDDNLSILNVNEIMALNLYEKLPNVPLVAKNIGLGKGEIMEMMVPFGSSFAYKHLGTIGHRKWRIVAIYRKGKQIFVTSATMLHPNDRLIVIGNPLVLEEVYKKVNLRQGAFPEPFGKNLYLLIDVQQPKEEILIQVNEAIYLSNQLKKSRLYIRLINANDFEVIRELRALQTDDISVMVTYIESKNFDDIDFDISQYEIGLFMLDRSFFFKTKFKKHFLNYQRPIYLFGEKSVYNIKQAVILMGEESVMESLSTSIFDFSESLGLELSLCDYSPEGDFQDTKQIEEHYESLSRLYNFKVKIEKKRVNPIRELLEYDEVLHVTPFVKEIKEFSLLNLFSTKHDTYSMSIKKHPQLLIPVDK</sequence>
<dbReference type="Gene3D" id="3.30.70.1450">
    <property type="entry name" value="Regulator of K+ conductance, C-terminal domain"/>
    <property type="match status" value="1"/>
</dbReference>
<proteinExistence type="predicted"/>
<reference evidence="2" key="1">
    <citation type="submission" date="2020-01" db="EMBL/GenBank/DDBJ databases">
        <authorList>
            <person name="Meier V. D."/>
            <person name="Meier V D."/>
        </authorList>
    </citation>
    <scope>NUCLEOTIDE SEQUENCE</scope>
    <source>
        <strain evidence="2">HLG_WM_MAG_02</strain>
    </source>
</reference>
<dbReference type="GO" id="GO:0008324">
    <property type="term" value="F:monoatomic cation transmembrane transporter activity"/>
    <property type="evidence" value="ECO:0007669"/>
    <property type="project" value="InterPro"/>
</dbReference>
<dbReference type="Pfam" id="PF02080">
    <property type="entry name" value="TrkA_C"/>
    <property type="match status" value="1"/>
</dbReference>
<evidence type="ECO:0000259" key="1">
    <source>
        <dbReference type="PROSITE" id="PS51202"/>
    </source>
</evidence>
<gene>
    <name evidence="2" type="ORF">HELGO_WM62478</name>
</gene>
<dbReference type="AlphaFoldDB" id="A0A6S6UBE1"/>
<feature type="domain" description="RCK C-terminal" evidence="1">
    <location>
        <begin position="130"/>
        <end position="210"/>
    </location>
</feature>
<protein>
    <submittedName>
        <fullName evidence="2">TrkA domain protein</fullName>
    </submittedName>
</protein>
<dbReference type="EMBL" id="CACVAZ010000203">
    <property type="protein sequence ID" value="CAA6826133.1"/>
    <property type="molecule type" value="Genomic_DNA"/>
</dbReference>
<organism evidence="2">
    <name type="scientific">uncultured Sulfurovum sp</name>
    <dbReference type="NCBI Taxonomy" id="269237"/>
    <lineage>
        <taxon>Bacteria</taxon>
        <taxon>Pseudomonadati</taxon>
        <taxon>Campylobacterota</taxon>
        <taxon>Epsilonproteobacteria</taxon>
        <taxon>Campylobacterales</taxon>
        <taxon>Sulfurovaceae</taxon>
        <taxon>Sulfurovum</taxon>
        <taxon>environmental samples</taxon>
    </lineage>
</organism>
<feature type="non-terminal residue" evidence="2">
    <location>
        <position position="1"/>
    </location>
</feature>
<dbReference type="SUPFAM" id="SSF116726">
    <property type="entry name" value="TrkA C-terminal domain-like"/>
    <property type="match status" value="1"/>
</dbReference>
<dbReference type="InterPro" id="IPR006037">
    <property type="entry name" value="RCK_C"/>
</dbReference>
<dbReference type="GO" id="GO:0006813">
    <property type="term" value="P:potassium ion transport"/>
    <property type="evidence" value="ECO:0007669"/>
    <property type="project" value="InterPro"/>
</dbReference>
<accession>A0A6S6UBE1</accession>
<dbReference type="InterPro" id="IPR036721">
    <property type="entry name" value="RCK_C_sf"/>
</dbReference>
<dbReference type="PROSITE" id="PS51202">
    <property type="entry name" value="RCK_C"/>
    <property type="match status" value="1"/>
</dbReference>
<evidence type="ECO:0000313" key="2">
    <source>
        <dbReference type="EMBL" id="CAA6826133.1"/>
    </source>
</evidence>